<keyword evidence="6" id="KW-0833">Ubl conjugation pathway</keyword>
<comment type="caution">
    <text evidence="10">The sequence shown here is derived from an EMBL/GenBank/DDBJ whole genome shotgun (WGS) entry which is preliminary data.</text>
</comment>
<reference evidence="10" key="1">
    <citation type="submission" date="2019-09" db="EMBL/GenBank/DDBJ databases">
        <title>Draft genome information of white flower Hibiscus syriacus.</title>
        <authorList>
            <person name="Kim Y.-M."/>
        </authorList>
    </citation>
    <scope>NUCLEOTIDE SEQUENCE [LARGE SCALE GENOMIC DNA]</scope>
    <source>
        <strain evidence="10">YM2019G1</strain>
    </source>
</reference>
<dbReference type="EC" id="2.3.2.27" evidence="2"/>
<dbReference type="SUPFAM" id="SSF57850">
    <property type="entry name" value="RING/U-box"/>
    <property type="match status" value="1"/>
</dbReference>
<dbReference type="OrthoDB" id="8062037at2759"/>
<comment type="catalytic activity">
    <reaction evidence="1">
        <text>S-ubiquitinyl-[E2 ubiquitin-conjugating enzyme]-L-cysteine + [acceptor protein]-L-lysine = [E2 ubiquitin-conjugating enzyme]-L-cysteine + N(6)-ubiquitinyl-[acceptor protein]-L-lysine.</text>
        <dbReference type="EC" id="2.3.2.27"/>
    </reaction>
</comment>
<keyword evidence="5 8" id="KW-0863">Zinc-finger</keyword>
<keyword evidence="7" id="KW-0862">Zinc</keyword>
<dbReference type="InterPro" id="IPR013083">
    <property type="entry name" value="Znf_RING/FYVE/PHD"/>
</dbReference>
<dbReference type="Proteomes" id="UP000436088">
    <property type="component" value="Unassembled WGS sequence"/>
</dbReference>
<evidence type="ECO:0000256" key="5">
    <source>
        <dbReference type="ARBA" id="ARBA00022771"/>
    </source>
</evidence>
<evidence type="ECO:0000256" key="4">
    <source>
        <dbReference type="ARBA" id="ARBA00022723"/>
    </source>
</evidence>
<name>A0A6A3CZ36_HIBSY</name>
<sequence>MGQRNMLCPSLMIDLEMDQRDHGYSHQEPCIFLGGRPNYPPPDMQMRVTAPGNTTTVDTHPLPDHYDNGMFYGIPQYPGVQHQNLSPNLDLGIGSASNYYIPYVANPSSSTPVNHGPTDQIPSSSSYGLLGVSADEYARGCHFMDEVRSSYKRKNYEGIPGNFQHFNASSSSSSAGTPLNARHPDGVNTMDMAPFTFPQFRGNGPPPIREAGSRRSVRNRLGATAVDPVLMHSANNVFQGNYIGQPFQPTITDGGAPAWTQVPGVPYIHGSNVAAPMETDLRSTANFSQSSPLDVWNHNFHHPAPPIERVRGHNINIYPQVAAVPHRFSASYASPGAMNPSHDGWEVGRRHLGPMPPTGFRIYPSRRERVIVAETSVRHRNIPHLRVLPSDGVSVLELPEYYEVGNFVDHHRDMRLDIEDMSYEELLALGERIGNVNTGLSMEIITSKLKTRTYSTFATNIDLEEAAPIDQEPDSCIICQEDYKIEEKIGTLDCGHNYHVDCLKKWLLVKNVCPICKSEALTTGSRNL</sequence>
<evidence type="ECO:0000313" key="10">
    <source>
        <dbReference type="EMBL" id="KAE8733634.1"/>
    </source>
</evidence>
<dbReference type="AlphaFoldDB" id="A0A6A3CZ36"/>
<dbReference type="PANTHER" id="PTHR22937">
    <property type="entry name" value="E3 UBIQUITIN-PROTEIN LIGASE RNF165"/>
    <property type="match status" value="1"/>
</dbReference>
<dbReference type="GO" id="GO:0061630">
    <property type="term" value="F:ubiquitin protein ligase activity"/>
    <property type="evidence" value="ECO:0007669"/>
    <property type="project" value="UniProtKB-EC"/>
</dbReference>
<accession>A0A6A3CZ36</accession>
<dbReference type="SMART" id="SM00184">
    <property type="entry name" value="RING"/>
    <property type="match status" value="1"/>
</dbReference>
<evidence type="ECO:0000259" key="9">
    <source>
        <dbReference type="PROSITE" id="PS50089"/>
    </source>
</evidence>
<dbReference type="GO" id="GO:0008270">
    <property type="term" value="F:zinc ion binding"/>
    <property type="evidence" value="ECO:0007669"/>
    <property type="project" value="UniProtKB-KW"/>
</dbReference>
<dbReference type="InterPro" id="IPR045191">
    <property type="entry name" value="MBR1/2-like"/>
</dbReference>
<dbReference type="CDD" id="cd16469">
    <property type="entry name" value="RING-H2_RNF24-like"/>
    <property type="match status" value="1"/>
</dbReference>
<evidence type="ECO:0000256" key="6">
    <source>
        <dbReference type="ARBA" id="ARBA00022786"/>
    </source>
</evidence>
<dbReference type="EMBL" id="VEPZ02000094">
    <property type="protein sequence ID" value="KAE8733634.1"/>
    <property type="molecule type" value="Genomic_DNA"/>
</dbReference>
<dbReference type="Gene3D" id="3.30.40.10">
    <property type="entry name" value="Zinc/RING finger domain, C3HC4 (zinc finger)"/>
    <property type="match status" value="1"/>
</dbReference>
<evidence type="ECO:0000256" key="3">
    <source>
        <dbReference type="ARBA" id="ARBA00022679"/>
    </source>
</evidence>
<feature type="domain" description="RING-type" evidence="9">
    <location>
        <begin position="476"/>
        <end position="517"/>
    </location>
</feature>
<keyword evidence="3" id="KW-0808">Transferase</keyword>
<gene>
    <name evidence="10" type="ORF">F3Y22_tig00001120pilonHSYRG00309</name>
</gene>
<evidence type="ECO:0000256" key="2">
    <source>
        <dbReference type="ARBA" id="ARBA00012483"/>
    </source>
</evidence>
<keyword evidence="4" id="KW-0479">Metal-binding</keyword>
<organism evidence="10 11">
    <name type="scientific">Hibiscus syriacus</name>
    <name type="common">Rose of Sharon</name>
    <dbReference type="NCBI Taxonomy" id="106335"/>
    <lineage>
        <taxon>Eukaryota</taxon>
        <taxon>Viridiplantae</taxon>
        <taxon>Streptophyta</taxon>
        <taxon>Embryophyta</taxon>
        <taxon>Tracheophyta</taxon>
        <taxon>Spermatophyta</taxon>
        <taxon>Magnoliopsida</taxon>
        <taxon>eudicotyledons</taxon>
        <taxon>Gunneridae</taxon>
        <taxon>Pentapetalae</taxon>
        <taxon>rosids</taxon>
        <taxon>malvids</taxon>
        <taxon>Malvales</taxon>
        <taxon>Malvaceae</taxon>
        <taxon>Malvoideae</taxon>
        <taxon>Hibiscus</taxon>
    </lineage>
</organism>
<evidence type="ECO:0000256" key="7">
    <source>
        <dbReference type="ARBA" id="ARBA00022833"/>
    </source>
</evidence>
<dbReference type="Pfam" id="PF13639">
    <property type="entry name" value="zf-RING_2"/>
    <property type="match status" value="1"/>
</dbReference>
<dbReference type="PROSITE" id="PS50089">
    <property type="entry name" value="ZF_RING_2"/>
    <property type="match status" value="1"/>
</dbReference>
<evidence type="ECO:0000256" key="8">
    <source>
        <dbReference type="PROSITE-ProRule" id="PRU00175"/>
    </source>
</evidence>
<dbReference type="GO" id="GO:0005634">
    <property type="term" value="C:nucleus"/>
    <property type="evidence" value="ECO:0007669"/>
    <property type="project" value="TreeGrafter"/>
</dbReference>
<dbReference type="InterPro" id="IPR001841">
    <property type="entry name" value="Znf_RING"/>
</dbReference>
<dbReference type="PANTHER" id="PTHR22937:SF222">
    <property type="entry name" value="RING-TYPE E3 UBIQUITIN TRANSFERASE"/>
    <property type="match status" value="1"/>
</dbReference>
<protein>
    <recommendedName>
        <fullName evidence="2">RING-type E3 ubiquitin transferase</fullName>
        <ecNumber evidence="2">2.3.2.27</ecNumber>
    </recommendedName>
</protein>
<proteinExistence type="predicted"/>
<keyword evidence="11" id="KW-1185">Reference proteome</keyword>
<evidence type="ECO:0000313" key="11">
    <source>
        <dbReference type="Proteomes" id="UP000436088"/>
    </source>
</evidence>
<evidence type="ECO:0000256" key="1">
    <source>
        <dbReference type="ARBA" id="ARBA00000900"/>
    </source>
</evidence>